<dbReference type="Gene3D" id="3.40.50.150">
    <property type="entry name" value="Vaccinia Virus protein VP39"/>
    <property type="match status" value="1"/>
</dbReference>
<dbReference type="EMBL" id="JSVA01000016">
    <property type="protein sequence ID" value="KOF02079.1"/>
    <property type="molecule type" value="Genomic_DNA"/>
</dbReference>
<name>A0A0L8AI99_9BACT</name>
<comment type="caution">
    <text evidence="7">The sequence shown here is derived from an EMBL/GenBank/DDBJ whole genome shotgun (WGS) entry which is preliminary data.</text>
</comment>
<dbReference type="InterPro" id="IPR002941">
    <property type="entry name" value="DNA_methylase_N4/N6"/>
</dbReference>
<reference evidence="8" key="1">
    <citation type="submission" date="2014-11" db="EMBL/GenBank/DDBJ databases">
        <title>Genome sequencing of Roseivirga sp. D-25.</title>
        <authorList>
            <person name="Selvaratnam C."/>
            <person name="Thevarajoo S."/>
            <person name="Goh K.M."/>
            <person name="Eee R."/>
            <person name="Chan K.-G."/>
            <person name="Chong C.S."/>
        </authorList>
    </citation>
    <scope>NUCLEOTIDE SEQUENCE [LARGE SCALE GENOMIC DNA]</scope>
    <source>
        <strain evidence="8">D-25</strain>
    </source>
</reference>
<protein>
    <recommendedName>
        <fullName evidence="1">site-specific DNA-methyltransferase (adenine-specific)</fullName>
        <ecNumber evidence="1">2.1.1.72</ecNumber>
    </recommendedName>
</protein>
<dbReference type="GO" id="GO:0003677">
    <property type="term" value="F:DNA binding"/>
    <property type="evidence" value="ECO:0007669"/>
    <property type="project" value="InterPro"/>
</dbReference>
<keyword evidence="8" id="KW-1185">Reference proteome</keyword>
<evidence type="ECO:0000256" key="4">
    <source>
        <dbReference type="ARBA" id="ARBA00022691"/>
    </source>
</evidence>
<accession>A0A0L8AI99</accession>
<dbReference type="GO" id="GO:0032259">
    <property type="term" value="P:methylation"/>
    <property type="evidence" value="ECO:0007669"/>
    <property type="project" value="UniProtKB-KW"/>
</dbReference>
<gene>
    <name evidence="7" type="ORF">OB69_13685</name>
</gene>
<evidence type="ECO:0000256" key="2">
    <source>
        <dbReference type="ARBA" id="ARBA00022603"/>
    </source>
</evidence>
<dbReference type="PRINTS" id="PR00506">
    <property type="entry name" value="D21N6MTFRASE"/>
</dbReference>
<evidence type="ECO:0000259" key="6">
    <source>
        <dbReference type="Pfam" id="PF01555"/>
    </source>
</evidence>
<dbReference type="InterPro" id="IPR029063">
    <property type="entry name" value="SAM-dependent_MTases_sf"/>
</dbReference>
<dbReference type="AlphaFoldDB" id="A0A0L8AI99"/>
<dbReference type="SUPFAM" id="SSF53335">
    <property type="entry name" value="S-adenosyl-L-methionine-dependent methyltransferases"/>
    <property type="match status" value="1"/>
</dbReference>
<dbReference type="PIRSF" id="PIRSF015855">
    <property type="entry name" value="TypeIII_Mtase_mKpnI"/>
    <property type="match status" value="1"/>
</dbReference>
<organism evidence="7 8">
    <name type="scientific">Roseivirga seohaensis subsp. aquiponti</name>
    <dbReference type="NCBI Taxonomy" id="1566026"/>
    <lineage>
        <taxon>Bacteria</taxon>
        <taxon>Pseudomonadati</taxon>
        <taxon>Bacteroidota</taxon>
        <taxon>Cytophagia</taxon>
        <taxon>Cytophagales</taxon>
        <taxon>Roseivirgaceae</taxon>
        <taxon>Roseivirga</taxon>
    </lineage>
</organism>
<evidence type="ECO:0000313" key="7">
    <source>
        <dbReference type="EMBL" id="KOF02079.1"/>
    </source>
</evidence>
<dbReference type="GO" id="GO:0009007">
    <property type="term" value="F:site-specific DNA-methyltransferase (adenine-specific) activity"/>
    <property type="evidence" value="ECO:0007669"/>
    <property type="project" value="UniProtKB-EC"/>
</dbReference>
<keyword evidence="2" id="KW-0489">Methyltransferase</keyword>
<dbReference type="PATRIC" id="fig|1566026.4.peg.1043"/>
<comment type="catalytic activity">
    <reaction evidence="5">
        <text>a 2'-deoxyadenosine in DNA + S-adenosyl-L-methionine = an N(6)-methyl-2'-deoxyadenosine in DNA + S-adenosyl-L-homocysteine + H(+)</text>
        <dbReference type="Rhea" id="RHEA:15197"/>
        <dbReference type="Rhea" id="RHEA-COMP:12418"/>
        <dbReference type="Rhea" id="RHEA-COMP:12419"/>
        <dbReference type="ChEBI" id="CHEBI:15378"/>
        <dbReference type="ChEBI" id="CHEBI:57856"/>
        <dbReference type="ChEBI" id="CHEBI:59789"/>
        <dbReference type="ChEBI" id="CHEBI:90615"/>
        <dbReference type="ChEBI" id="CHEBI:90616"/>
        <dbReference type="EC" id="2.1.1.72"/>
    </reaction>
</comment>
<dbReference type="EC" id="2.1.1.72" evidence="1"/>
<evidence type="ECO:0000313" key="8">
    <source>
        <dbReference type="Proteomes" id="UP000036908"/>
    </source>
</evidence>
<proteinExistence type="predicted"/>
<dbReference type="Pfam" id="PF01555">
    <property type="entry name" value="N6_N4_Mtase"/>
    <property type="match status" value="1"/>
</dbReference>
<dbReference type="InterPro" id="IPR002295">
    <property type="entry name" value="N4/N6-MTase_EcoPI_Mod-like"/>
</dbReference>
<keyword evidence="3" id="KW-0808">Transferase</keyword>
<evidence type="ECO:0000256" key="1">
    <source>
        <dbReference type="ARBA" id="ARBA00011900"/>
    </source>
</evidence>
<evidence type="ECO:0000256" key="5">
    <source>
        <dbReference type="ARBA" id="ARBA00047942"/>
    </source>
</evidence>
<keyword evidence="4" id="KW-0949">S-adenosyl-L-methionine</keyword>
<sequence length="684" mass="78107">MSMDGKSLNITEDLISKLKEIIPGAFTEDKINVEQLKQVLGESISTDTDRYQLTWAGKNEAYKVLQIPTTETLAPNFNGSVNWDDAENIFIEGENLKVLKALQKSYYGKVKFISIDPPYNTGSDSFIYPDNFSETKEEYLKKLGEKDEEGYMTREGLFRPNRKENGQFHSNWLSMMLPRLFLARNLLKEDGAILIHIDEHEQANLSLLLNEIFGEDNLIGNIIWDKGNPKGDAMGIAYQHESILVYAKNKEKFLSETDLSRKKKNAERMLKKASELYKLLNTIDIPAEVKKVHKEFNLPDEILTKAKRKFTLEEINSQFNTWIKKQGLSGGEAAYNKIDENGNVYRLVSMAWPNKKKAPDDYFVPLIHPVTNKACPLPQRGWRFPTSTMKELLDKGEIVFGADHTVQPQRKYLLKENMSENLPSILFYGGSDDSLLRNLDLEFENPKPVEFTKSLIQAFTKPYSSDIVLDFFAGSGTTAHAVIECNKSDNGNRRFICVQLPEKIDEDSDMFKKGFVSIAELTTERIKRVFTNSNASQAQKLNFNNKKPIGFRSFVLTASNFKIWRGDMISSEEELLNQISMFNDSIKSNSASINILWELVLKSGLPLTEKIEKVELDKSEIIYLTEGHRMAFCLDKFTPEIQAKIIELAPSVFICLDSLFNKDDRNKTNTQLKLQDNGIEFKTL</sequence>
<feature type="domain" description="DNA methylase N-4/N-6" evidence="6">
    <location>
        <begin position="110"/>
        <end position="498"/>
    </location>
</feature>
<dbReference type="GO" id="GO:0008170">
    <property type="term" value="F:N-methyltransferase activity"/>
    <property type="evidence" value="ECO:0007669"/>
    <property type="project" value="InterPro"/>
</dbReference>
<evidence type="ECO:0000256" key="3">
    <source>
        <dbReference type="ARBA" id="ARBA00022679"/>
    </source>
</evidence>
<dbReference type="OrthoDB" id="9800801at2"/>
<dbReference type="Proteomes" id="UP000036908">
    <property type="component" value="Unassembled WGS sequence"/>
</dbReference>